<evidence type="ECO:0000313" key="1">
    <source>
        <dbReference type="Proteomes" id="UP000095286"/>
    </source>
</evidence>
<dbReference type="WBParaSite" id="RSKR_0000606900.1">
    <property type="protein sequence ID" value="RSKR_0000606900.1"/>
    <property type="gene ID" value="RSKR_0000606900"/>
</dbReference>
<reference evidence="2" key="1">
    <citation type="submission" date="2016-11" db="UniProtKB">
        <authorList>
            <consortium name="WormBaseParasite"/>
        </authorList>
    </citation>
    <scope>IDENTIFICATION</scope>
    <source>
        <strain evidence="2">KR3021</strain>
    </source>
</reference>
<protein>
    <submittedName>
        <fullName evidence="2">RING-type domain-containing protein</fullName>
    </submittedName>
</protein>
<name>A0AC35TYV3_9BILA</name>
<proteinExistence type="predicted"/>
<sequence length="642" mass="72266">MPEKSCLICNKPFPDNHLFQGTCQHIICTVCLTKRHADFREKEVPCQCCGKGTSWESLKAGKLNTNVSSFYCLEKDPDVGGETWLKPEEITNNINEVGELYQGCTSSSDKSSVYSKMELVADHARQLTYSTYIRKGIAAKLSQSGRISFDKQNVKIDFDEFKFLCDQAENGNEGAIGQISQWISLNWLNFGCLGVMLDYITSMVLLPATEIGRKKMWIKVFLEHLKQVTNNQNILSNQLCAASGSYESLCICIFKLLRDLFSAGDRQFEWNDFNKAIDGAFSNYSSILRGIKGGQCELAYKEYIDKLRRLIGIASADHLPALHTGQMDGKVNKAIQDFEKMGDCGEIVEEINENFVFYTQDESNEGNVQVRPEDEVAAASETVVKNEATQDSRWAQPPKFEPLAHHIEVGLLRNVRYMDLLTVGRMSEDGIITDVITGQVLKNAQEVVKSHGQQLSIFDDFSKEFGNPSCTADGDTWLFGNSNLAYQHVQALKRAREEYDRKRPVDSKPLYEAEDWEEYCIDCQDPDYEECKPKIPKVVPFVKVEIDAVEPVSEEEEEEYAYKGRDSKNVGLALMAKSGYKPGQGLGKNKSGILNPVLAEGNDGSGLGAHSKPTDEVSNFRQQKSEQYQKKNQNYHSNKWSH</sequence>
<dbReference type="Proteomes" id="UP000095286">
    <property type="component" value="Unplaced"/>
</dbReference>
<organism evidence="1 2">
    <name type="scientific">Rhabditophanes sp. KR3021</name>
    <dbReference type="NCBI Taxonomy" id="114890"/>
    <lineage>
        <taxon>Eukaryota</taxon>
        <taxon>Metazoa</taxon>
        <taxon>Ecdysozoa</taxon>
        <taxon>Nematoda</taxon>
        <taxon>Chromadorea</taxon>
        <taxon>Rhabditida</taxon>
        <taxon>Tylenchina</taxon>
        <taxon>Panagrolaimomorpha</taxon>
        <taxon>Strongyloidoidea</taxon>
        <taxon>Alloionematidae</taxon>
        <taxon>Rhabditophanes</taxon>
    </lineage>
</organism>
<accession>A0AC35TYV3</accession>
<evidence type="ECO:0000313" key="2">
    <source>
        <dbReference type="WBParaSite" id="RSKR_0000606900.1"/>
    </source>
</evidence>